<organism evidence="2 3">
    <name type="scientific">Oikopleura dioica</name>
    <name type="common">Tunicate</name>
    <dbReference type="NCBI Taxonomy" id="34765"/>
    <lineage>
        <taxon>Eukaryota</taxon>
        <taxon>Metazoa</taxon>
        <taxon>Chordata</taxon>
        <taxon>Tunicata</taxon>
        <taxon>Appendicularia</taxon>
        <taxon>Copelata</taxon>
        <taxon>Oikopleuridae</taxon>
        <taxon>Oikopleura</taxon>
    </lineage>
</organism>
<sequence length="78" mass="8990">MRVGKVLMLFFSAISAFYKEESSELEKRSAENDAKAAKLQSMMLQLLQMPKRTMSPSSAFMSAYMKRDQLPYELLNDE</sequence>
<protein>
    <submittedName>
        <fullName evidence="2">Oidioi.mRNA.OKI2018_I69.PAR.g9923.t2.cds</fullName>
    </submittedName>
</protein>
<reference evidence="2 3" key="1">
    <citation type="submission" date="2021-04" db="EMBL/GenBank/DDBJ databases">
        <authorList>
            <person name="Bliznina A."/>
        </authorList>
    </citation>
    <scope>NUCLEOTIDE SEQUENCE [LARGE SCALE GENOMIC DNA]</scope>
</reference>
<dbReference type="EMBL" id="OU015568">
    <property type="protein sequence ID" value="CAG5081604.1"/>
    <property type="molecule type" value="Genomic_DNA"/>
</dbReference>
<keyword evidence="3" id="KW-1185">Reference proteome</keyword>
<accession>A0ABN7RMW9</accession>
<gene>
    <name evidence="2" type="ORF">OKIOD_LOCUS1481</name>
</gene>
<evidence type="ECO:0000313" key="3">
    <source>
        <dbReference type="Proteomes" id="UP001158576"/>
    </source>
</evidence>
<proteinExistence type="predicted"/>
<dbReference type="Proteomes" id="UP001158576">
    <property type="component" value="Chromosome PAR"/>
</dbReference>
<feature type="chain" id="PRO_5045429972" evidence="1">
    <location>
        <begin position="17"/>
        <end position="78"/>
    </location>
</feature>
<feature type="signal peptide" evidence="1">
    <location>
        <begin position="1"/>
        <end position="16"/>
    </location>
</feature>
<name>A0ABN7RMW9_OIKDI</name>
<evidence type="ECO:0000313" key="2">
    <source>
        <dbReference type="EMBL" id="CAG5081604.1"/>
    </source>
</evidence>
<evidence type="ECO:0000256" key="1">
    <source>
        <dbReference type="SAM" id="SignalP"/>
    </source>
</evidence>
<keyword evidence="1" id="KW-0732">Signal</keyword>